<keyword evidence="2" id="KW-1185">Reference proteome</keyword>
<proteinExistence type="predicted"/>
<dbReference type="EMBL" id="CVRI01000009">
    <property type="protein sequence ID" value="CRK88607.1"/>
    <property type="molecule type" value="Genomic_DNA"/>
</dbReference>
<sequence length="72" mass="8352">MSDSFLALNRDLCDDKLSLIQFTFVQSINSEVDHLKSIMNEKIASDDEMDSLKLEYLMGKYQQLSTELSDYH</sequence>
<reference evidence="1 2" key="1">
    <citation type="submission" date="2015-04" db="EMBL/GenBank/DDBJ databases">
        <authorList>
            <person name="Syromyatnikov M.Y."/>
            <person name="Popov V.N."/>
        </authorList>
    </citation>
    <scope>NUCLEOTIDE SEQUENCE [LARGE SCALE GENOMIC DNA]</scope>
</reference>
<dbReference type="Proteomes" id="UP000183832">
    <property type="component" value="Unassembled WGS sequence"/>
</dbReference>
<evidence type="ECO:0000313" key="2">
    <source>
        <dbReference type="Proteomes" id="UP000183832"/>
    </source>
</evidence>
<accession>A0A1J1HKM2</accession>
<organism evidence="1 2">
    <name type="scientific">Clunio marinus</name>
    <dbReference type="NCBI Taxonomy" id="568069"/>
    <lineage>
        <taxon>Eukaryota</taxon>
        <taxon>Metazoa</taxon>
        <taxon>Ecdysozoa</taxon>
        <taxon>Arthropoda</taxon>
        <taxon>Hexapoda</taxon>
        <taxon>Insecta</taxon>
        <taxon>Pterygota</taxon>
        <taxon>Neoptera</taxon>
        <taxon>Endopterygota</taxon>
        <taxon>Diptera</taxon>
        <taxon>Nematocera</taxon>
        <taxon>Chironomoidea</taxon>
        <taxon>Chironomidae</taxon>
        <taxon>Clunio</taxon>
    </lineage>
</organism>
<dbReference type="AlphaFoldDB" id="A0A1J1HKM2"/>
<name>A0A1J1HKM2_9DIPT</name>
<protein>
    <submittedName>
        <fullName evidence="1">CLUMA_CG002456, isoform A</fullName>
    </submittedName>
</protein>
<evidence type="ECO:0000313" key="1">
    <source>
        <dbReference type="EMBL" id="CRK88607.1"/>
    </source>
</evidence>
<gene>
    <name evidence="1" type="ORF">CLUMA_CG002456</name>
</gene>